<dbReference type="Pfam" id="PF00133">
    <property type="entry name" value="tRNA-synt_1"/>
    <property type="match status" value="1"/>
</dbReference>
<dbReference type="InterPro" id="IPR050081">
    <property type="entry name" value="Ile-tRNA_ligase"/>
</dbReference>
<dbReference type="InterPro" id="IPR023585">
    <property type="entry name" value="Ile-tRNA-ligase_type1"/>
</dbReference>
<comment type="function">
    <text evidence="12 14">Catalyzes the attachment of isoleucine to tRNA(Ile). As IleRS can inadvertently accommodate and process structurally similar amino acids such as valine, to avoid such errors it has two additional distinct tRNA(Ile)-dependent editing activities. One activity is designated as 'pretransfer' editing and involves the hydrolysis of activated Val-AMP. The other activity is designated 'posttransfer' editing and involves deacylation of mischarged Val-tRNA(Ile).</text>
</comment>
<name>A0A2T5MI57_9GAMM</name>
<feature type="domain" description="Aminoacyl-tRNA synthetase class Ia" evidence="15">
    <location>
        <begin position="51"/>
        <end position="666"/>
    </location>
</feature>
<dbReference type="Pfam" id="PF06827">
    <property type="entry name" value="zf-FPG_IleRS"/>
    <property type="match status" value="1"/>
</dbReference>
<comment type="subunit">
    <text evidence="3 14">Monomer.</text>
</comment>
<dbReference type="CDD" id="cd00818">
    <property type="entry name" value="IleRS_core"/>
    <property type="match status" value="1"/>
</dbReference>
<evidence type="ECO:0000256" key="11">
    <source>
        <dbReference type="ARBA" id="ARBA00023146"/>
    </source>
</evidence>
<comment type="caution">
    <text evidence="18">The sequence shown here is derived from an EMBL/GenBank/DDBJ whole genome shotgun (WGS) entry which is preliminary data.</text>
</comment>
<evidence type="ECO:0000313" key="18">
    <source>
        <dbReference type="EMBL" id="PTU32229.1"/>
    </source>
</evidence>
<evidence type="ECO:0000259" key="17">
    <source>
        <dbReference type="Pfam" id="PF08264"/>
    </source>
</evidence>
<dbReference type="GO" id="GO:0006428">
    <property type="term" value="P:isoleucyl-tRNA aminoacylation"/>
    <property type="evidence" value="ECO:0007669"/>
    <property type="project" value="UniProtKB-UniRule"/>
</dbReference>
<dbReference type="Gene3D" id="1.10.730.20">
    <property type="match status" value="1"/>
</dbReference>
<keyword evidence="4 14" id="KW-0963">Cytoplasm</keyword>
<dbReference type="FunFam" id="3.40.50.620:FF:000042">
    <property type="entry name" value="Isoleucine--tRNA ligase"/>
    <property type="match status" value="1"/>
</dbReference>
<evidence type="ECO:0000259" key="15">
    <source>
        <dbReference type="Pfam" id="PF00133"/>
    </source>
</evidence>
<dbReference type="GO" id="GO:0004822">
    <property type="term" value="F:isoleucine-tRNA ligase activity"/>
    <property type="evidence" value="ECO:0007669"/>
    <property type="project" value="UniProtKB-UniRule"/>
</dbReference>
<organism evidence="18 19">
    <name type="scientific">Stenotrophobium rhamnosiphilum</name>
    <dbReference type="NCBI Taxonomy" id="2029166"/>
    <lineage>
        <taxon>Bacteria</taxon>
        <taxon>Pseudomonadati</taxon>
        <taxon>Pseudomonadota</taxon>
        <taxon>Gammaproteobacteria</taxon>
        <taxon>Nevskiales</taxon>
        <taxon>Nevskiaceae</taxon>
        <taxon>Stenotrophobium</taxon>
    </lineage>
</organism>
<dbReference type="InterPro" id="IPR014729">
    <property type="entry name" value="Rossmann-like_a/b/a_fold"/>
</dbReference>
<keyword evidence="6 14" id="KW-0479">Metal-binding</keyword>
<feature type="domain" description="Zinc finger FPG/IleRS-type" evidence="16">
    <location>
        <begin position="926"/>
        <end position="952"/>
    </location>
</feature>
<feature type="binding site" evidence="14">
    <location>
        <position position="927"/>
    </location>
    <ligand>
        <name>Zn(2+)</name>
        <dbReference type="ChEBI" id="CHEBI:29105"/>
    </ligand>
</feature>
<dbReference type="InterPro" id="IPR009080">
    <property type="entry name" value="tRNAsynth_Ia_anticodon-bd"/>
</dbReference>
<evidence type="ECO:0000256" key="6">
    <source>
        <dbReference type="ARBA" id="ARBA00022723"/>
    </source>
</evidence>
<dbReference type="SUPFAM" id="SSF47323">
    <property type="entry name" value="Anticodon-binding domain of a subclass of class I aminoacyl-tRNA synthetases"/>
    <property type="match status" value="1"/>
</dbReference>
<feature type="binding site" evidence="14">
    <location>
        <position position="630"/>
    </location>
    <ligand>
        <name>ATP</name>
        <dbReference type="ChEBI" id="CHEBI:30616"/>
    </ligand>
</feature>
<dbReference type="FunFam" id="1.10.730.20:FF:000001">
    <property type="entry name" value="Isoleucine--tRNA ligase"/>
    <property type="match status" value="1"/>
</dbReference>
<reference evidence="18 19" key="1">
    <citation type="submission" date="2018-04" db="EMBL/GenBank/DDBJ databases">
        <title>Novel species isolated from glacier.</title>
        <authorList>
            <person name="Liu Q."/>
            <person name="Xin Y.-H."/>
        </authorList>
    </citation>
    <scope>NUCLEOTIDE SEQUENCE [LARGE SCALE GENOMIC DNA]</scope>
    <source>
        <strain evidence="18 19">GT1R17</strain>
    </source>
</reference>
<dbReference type="PANTHER" id="PTHR42765">
    <property type="entry name" value="SOLEUCYL-TRNA SYNTHETASE"/>
    <property type="match status" value="1"/>
</dbReference>
<keyword evidence="8 14" id="KW-0862">Zinc</keyword>
<dbReference type="SUPFAM" id="SSF50677">
    <property type="entry name" value="ValRS/IleRS/LeuRS editing domain"/>
    <property type="match status" value="1"/>
</dbReference>
<dbReference type="GO" id="GO:0008270">
    <property type="term" value="F:zinc ion binding"/>
    <property type="evidence" value="ECO:0007669"/>
    <property type="project" value="UniProtKB-UniRule"/>
</dbReference>
<dbReference type="FunFam" id="3.40.50.620:FF:000048">
    <property type="entry name" value="Isoleucine--tRNA ligase"/>
    <property type="match status" value="1"/>
</dbReference>
<comment type="subcellular location">
    <subcellularLocation>
        <location evidence="1 14">Cytoplasm</location>
    </subcellularLocation>
</comment>
<dbReference type="Pfam" id="PF08264">
    <property type="entry name" value="Anticodon_1"/>
    <property type="match status" value="1"/>
</dbReference>
<proteinExistence type="inferred from homology"/>
<evidence type="ECO:0000313" key="19">
    <source>
        <dbReference type="Proteomes" id="UP000244248"/>
    </source>
</evidence>
<gene>
    <name evidence="14" type="primary">ileS</name>
    <name evidence="18" type="ORF">CJD38_06105</name>
</gene>
<dbReference type="EMBL" id="QANS01000002">
    <property type="protein sequence ID" value="PTU32229.1"/>
    <property type="molecule type" value="Genomic_DNA"/>
</dbReference>
<comment type="similarity">
    <text evidence="2 14">Belongs to the class-I aminoacyl-tRNA synthetase family. IleS type 1 subfamily.</text>
</comment>
<evidence type="ECO:0000256" key="14">
    <source>
        <dbReference type="HAMAP-Rule" id="MF_02002"/>
    </source>
</evidence>
<dbReference type="CDD" id="cd07960">
    <property type="entry name" value="Anticodon_Ia_Ile_BEm"/>
    <property type="match status" value="1"/>
</dbReference>
<dbReference type="Proteomes" id="UP000244248">
    <property type="component" value="Unassembled WGS sequence"/>
</dbReference>
<keyword evidence="9 14" id="KW-0067">ATP-binding</keyword>
<evidence type="ECO:0000256" key="4">
    <source>
        <dbReference type="ARBA" id="ARBA00022490"/>
    </source>
</evidence>
<comment type="cofactor">
    <cofactor evidence="14">
        <name>Zn(2+)</name>
        <dbReference type="ChEBI" id="CHEBI:29105"/>
    </cofactor>
    <text evidence="14">Binds 1 zinc ion per subunit.</text>
</comment>
<feature type="short sequence motif" description="'HIGH' region" evidence="14">
    <location>
        <begin position="81"/>
        <end position="91"/>
    </location>
</feature>
<feature type="binding site" evidence="14">
    <location>
        <position position="586"/>
    </location>
    <ligand>
        <name>L-isoleucyl-5'-AMP</name>
        <dbReference type="ChEBI" id="CHEBI:178002"/>
    </ligand>
</feature>
<dbReference type="InterPro" id="IPR001412">
    <property type="entry name" value="aa-tRNA-synth_I_CS"/>
</dbReference>
<accession>A0A2T5MI57</accession>
<dbReference type="GO" id="GO:0005524">
    <property type="term" value="F:ATP binding"/>
    <property type="evidence" value="ECO:0007669"/>
    <property type="project" value="UniProtKB-UniRule"/>
</dbReference>
<evidence type="ECO:0000256" key="9">
    <source>
        <dbReference type="ARBA" id="ARBA00022840"/>
    </source>
</evidence>
<dbReference type="PRINTS" id="PR00984">
    <property type="entry name" value="TRNASYNTHILE"/>
</dbReference>
<evidence type="ECO:0000256" key="2">
    <source>
        <dbReference type="ARBA" id="ARBA00006887"/>
    </source>
</evidence>
<evidence type="ECO:0000256" key="13">
    <source>
        <dbReference type="ARBA" id="ARBA00048359"/>
    </source>
</evidence>
<dbReference type="InterPro" id="IPR010663">
    <property type="entry name" value="Znf_FPG/IleRS"/>
</dbReference>
<dbReference type="AlphaFoldDB" id="A0A2T5MI57"/>
<evidence type="ECO:0000256" key="3">
    <source>
        <dbReference type="ARBA" id="ARBA00011245"/>
    </source>
</evidence>
<dbReference type="GO" id="GO:0002161">
    <property type="term" value="F:aminoacyl-tRNA deacylase activity"/>
    <property type="evidence" value="ECO:0007669"/>
    <property type="project" value="InterPro"/>
</dbReference>
<keyword evidence="7 14" id="KW-0547">Nucleotide-binding</keyword>
<keyword evidence="11 14" id="KW-0030">Aminoacyl-tRNA synthetase</keyword>
<dbReference type="InterPro" id="IPR002300">
    <property type="entry name" value="aa-tRNA-synth_Ia"/>
</dbReference>
<keyword evidence="10 14" id="KW-0648">Protein biosynthesis</keyword>
<dbReference type="OrthoDB" id="9810365at2"/>
<feature type="short sequence motif" description="'KMSKS' region" evidence="14">
    <location>
        <begin position="627"/>
        <end position="631"/>
    </location>
</feature>
<evidence type="ECO:0000256" key="8">
    <source>
        <dbReference type="ARBA" id="ARBA00022833"/>
    </source>
</evidence>
<comment type="domain">
    <text evidence="14">IleRS has two distinct active sites: one for aminoacylation and one for editing. The misactivated valine is translocated from the active site to the editing site, which sterically excludes the correctly activated isoleucine. The single editing site contains two valyl binding pockets, one specific for each substrate (Val-AMP or Val-tRNA(Ile)).</text>
</comment>
<sequence>MGFKPSTLPPDLKRFLSDPAVTESKDYKSTLNLPETPFPMQANLAKREPEMLARWEQQGLYAEVQKATAGLPAYYFIDGPPYANGDIHIGHAVNKVLKDMVVKSARLNGHQAPFVPGWDCHGLPIELQVEKKFGKVGDKLDAKAFREKCREYANEQVAKQREDFKRLGVLADWDKPYLTMQPAFEAEQVRCLSKIIDRGHVVRGFKPVHWCLDCGSSLAEAEVEYEDKKSFAIDVKFAAADAADLAKRFGVADAAGASLVIWTTTPWTLPANQAIAVNAELEYALVDFAENGRVILAAELVEKTAARWKDEAKVLAKASGKSLEGARAQHPFADRTVPVICGEHVTLEAGTGLVHTAPAHGVDDYVVGKQYKLPVDNPVASNGKFIEGTPIVAGLFVRKAEEPILENLKASGALANLAEITHSYPHCWRHKTPLIFRATPQWFVSMDEKGLRESAKAAVKATRWIPSWGEERIAKMIEGRPDWCISRQRTWGVPMAVFVHREKQMLHPDSAALALKIADKMESGGLEAWFGSTPSDWGVDESQYEKCTDTLDVWFDSGVVHQCSFKSTNPSAIVNGVAPQADMYLEGSDQHRGWFQSSLLTSVAMNDRAPYKAVLTHGFTVDEQGRKMSKSLGNVVAPQTVIKTLGADVLRLWAAASDYSGEISISDNLLKRIADAYRRIRNTARYLLASVNGFDPAKDAVPVDQMLAIDRWAIAQAAKLQEEIKQAYDESQFHLVYQKLHNYCVLDLGGLYLDVLKDRLYTLPTSSLARRSAQTAMFHITEAMVRWIAPILSFTADEIWQLLPGDRRASVFSQQWHQFPKISEAQIDWAGLAATREAVKKVLEDLRAQGAIGSGLNAEVTLFADGASAQTLNAVGDELRFWFITSSAKVENAASRSANAVESKLDSSLGLGESIWIAAQASTNTKCERCWHQRPDVGAHAEHPTLCGRCVTNISGAGESRLYI</sequence>
<keyword evidence="19" id="KW-1185">Reference proteome</keyword>
<dbReference type="PROSITE" id="PS00178">
    <property type="entry name" value="AA_TRNA_LIGASE_I"/>
    <property type="match status" value="1"/>
</dbReference>
<dbReference type="InterPro" id="IPR013155">
    <property type="entry name" value="M/V/L/I-tRNA-synth_anticd-bd"/>
</dbReference>
<evidence type="ECO:0000259" key="16">
    <source>
        <dbReference type="Pfam" id="PF06827"/>
    </source>
</evidence>
<evidence type="ECO:0000256" key="12">
    <source>
        <dbReference type="ARBA" id="ARBA00025217"/>
    </source>
</evidence>
<evidence type="ECO:0000256" key="7">
    <source>
        <dbReference type="ARBA" id="ARBA00022741"/>
    </source>
</evidence>
<evidence type="ECO:0000256" key="1">
    <source>
        <dbReference type="ARBA" id="ARBA00004496"/>
    </source>
</evidence>
<dbReference type="InterPro" id="IPR033708">
    <property type="entry name" value="Anticodon_Ile_BEm"/>
</dbReference>
<dbReference type="GO" id="GO:0005829">
    <property type="term" value="C:cytosol"/>
    <property type="evidence" value="ECO:0007669"/>
    <property type="project" value="TreeGrafter"/>
</dbReference>
<dbReference type="GO" id="GO:0000049">
    <property type="term" value="F:tRNA binding"/>
    <property type="evidence" value="ECO:0007669"/>
    <property type="project" value="InterPro"/>
</dbReference>
<feature type="binding site" evidence="14">
    <location>
        <position position="950"/>
    </location>
    <ligand>
        <name>Zn(2+)</name>
        <dbReference type="ChEBI" id="CHEBI:29105"/>
    </ligand>
</feature>
<dbReference type="EC" id="6.1.1.5" evidence="14"/>
<dbReference type="NCBIfam" id="TIGR00392">
    <property type="entry name" value="ileS"/>
    <property type="match status" value="1"/>
</dbReference>
<feature type="binding site" evidence="14">
    <location>
        <position position="947"/>
    </location>
    <ligand>
        <name>Zn(2+)</name>
        <dbReference type="ChEBI" id="CHEBI:29105"/>
    </ligand>
</feature>
<dbReference type="InterPro" id="IPR002301">
    <property type="entry name" value="Ile-tRNA-ligase"/>
</dbReference>
<evidence type="ECO:0000256" key="10">
    <source>
        <dbReference type="ARBA" id="ARBA00022917"/>
    </source>
</evidence>
<comment type="catalytic activity">
    <reaction evidence="13 14">
        <text>tRNA(Ile) + L-isoleucine + ATP = L-isoleucyl-tRNA(Ile) + AMP + diphosphate</text>
        <dbReference type="Rhea" id="RHEA:11060"/>
        <dbReference type="Rhea" id="RHEA-COMP:9666"/>
        <dbReference type="Rhea" id="RHEA-COMP:9695"/>
        <dbReference type="ChEBI" id="CHEBI:30616"/>
        <dbReference type="ChEBI" id="CHEBI:33019"/>
        <dbReference type="ChEBI" id="CHEBI:58045"/>
        <dbReference type="ChEBI" id="CHEBI:78442"/>
        <dbReference type="ChEBI" id="CHEBI:78528"/>
        <dbReference type="ChEBI" id="CHEBI:456215"/>
        <dbReference type="EC" id="6.1.1.5"/>
    </reaction>
</comment>
<keyword evidence="5 14" id="KW-0436">Ligase</keyword>
<dbReference type="Gene3D" id="3.90.740.10">
    <property type="entry name" value="Valyl/Leucyl/Isoleucyl-tRNA synthetase, editing domain"/>
    <property type="match status" value="1"/>
</dbReference>
<dbReference type="SUPFAM" id="SSF52374">
    <property type="entry name" value="Nucleotidylyl transferase"/>
    <property type="match status" value="1"/>
</dbReference>
<evidence type="ECO:0000256" key="5">
    <source>
        <dbReference type="ARBA" id="ARBA00022598"/>
    </source>
</evidence>
<feature type="binding site" evidence="14">
    <location>
        <position position="930"/>
    </location>
    <ligand>
        <name>Zn(2+)</name>
        <dbReference type="ChEBI" id="CHEBI:29105"/>
    </ligand>
</feature>
<feature type="domain" description="Methionyl/Valyl/Leucyl/Isoleucyl-tRNA synthetase anticodon-binding" evidence="17">
    <location>
        <begin position="710"/>
        <end position="861"/>
    </location>
</feature>
<dbReference type="HAMAP" id="MF_02002">
    <property type="entry name" value="Ile_tRNA_synth_type1"/>
    <property type="match status" value="1"/>
</dbReference>
<protein>
    <recommendedName>
        <fullName evidence="14">Isoleucine--tRNA ligase</fullName>
        <ecNumber evidence="14">6.1.1.5</ecNumber>
    </recommendedName>
    <alternativeName>
        <fullName evidence="14">Isoleucyl-tRNA synthetase</fullName>
        <shortName evidence="14">IleRS</shortName>
    </alternativeName>
</protein>
<dbReference type="PANTHER" id="PTHR42765:SF1">
    <property type="entry name" value="ISOLEUCINE--TRNA LIGASE, MITOCHONDRIAL"/>
    <property type="match status" value="1"/>
</dbReference>
<dbReference type="Gene3D" id="3.40.50.620">
    <property type="entry name" value="HUPs"/>
    <property type="match status" value="2"/>
</dbReference>
<dbReference type="InterPro" id="IPR009008">
    <property type="entry name" value="Val/Leu/Ile-tRNA-synth_edit"/>
</dbReference>